<dbReference type="InterPro" id="IPR023209">
    <property type="entry name" value="DAO"/>
</dbReference>
<organism evidence="7 8">
    <name type="scientific">Paragonimus skrjabini miyazakii</name>
    <dbReference type="NCBI Taxonomy" id="59628"/>
    <lineage>
        <taxon>Eukaryota</taxon>
        <taxon>Metazoa</taxon>
        <taxon>Spiralia</taxon>
        <taxon>Lophotrochozoa</taxon>
        <taxon>Platyhelminthes</taxon>
        <taxon>Trematoda</taxon>
        <taxon>Digenea</taxon>
        <taxon>Plagiorchiida</taxon>
        <taxon>Troglotremata</taxon>
        <taxon>Troglotrematidae</taxon>
        <taxon>Paragonimus</taxon>
    </lineage>
</organism>
<dbReference type="PROSITE" id="PS00677">
    <property type="entry name" value="DAO"/>
    <property type="match status" value="1"/>
</dbReference>
<dbReference type="SUPFAM" id="SSF51971">
    <property type="entry name" value="Nucleotide-binding domain"/>
    <property type="match status" value="1"/>
</dbReference>
<keyword evidence="4" id="KW-0274">FAD</keyword>
<evidence type="ECO:0000256" key="3">
    <source>
        <dbReference type="ARBA" id="ARBA00022630"/>
    </source>
</evidence>
<dbReference type="Gene3D" id="3.40.50.720">
    <property type="entry name" value="NAD(P)-binding Rossmann-like Domain"/>
    <property type="match status" value="1"/>
</dbReference>
<keyword evidence="8" id="KW-1185">Reference proteome</keyword>
<evidence type="ECO:0000256" key="1">
    <source>
        <dbReference type="ARBA" id="ARBA00001974"/>
    </source>
</evidence>
<evidence type="ECO:0000256" key="5">
    <source>
        <dbReference type="ARBA" id="ARBA00023002"/>
    </source>
</evidence>
<dbReference type="Pfam" id="PF01266">
    <property type="entry name" value="DAO"/>
    <property type="match status" value="1"/>
</dbReference>
<dbReference type="InterPro" id="IPR006181">
    <property type="entry name" value="D-amino_acid_oxidase_CS"/>
</dbReference>
<comment type="caution">
    <text evidence="7">The sequence shown here is derived from an EMBL/GenBank/DDBJ whole genome shotgun (WGS) entry which is preliminary data.</text>
</comment>
<keyword evidence="5" id="KW-0560">Oxidoreductase</keyword>
<accession>A0A8S9YWA4</accession>
<dbReference type="GO" id="GO:0003884">
    <property type="term" value="F:D-amino-acid oxidase activity"/>
    <property type="evidence" value="ECO:0007669"/>
    <property type="project" value="InterPro"/>
</dbReference>
<dbReference type="SUPFAM" id="SSF54373">
    <property type="entry name" value="FAD-linked reductases, C-terminal domain"/>
    <property type="match status" value="1"/>
</dbReference>
<feature type="domain" description="FAD dependent oxidoreductase" evidence="6">
    <location>
        <begin position="6"/>
        <end position="350"/>
    </location>
</feature>
<dbReference type="AlphaFoldDB" id="A0A8S9YWA4"/>
<dbReference type="OrthoDB" id="2015447at2759"/>
<dbReference type="GO" id="GO:0071949">
    <property type="term" value="F:FAD binding"/>
    <property type="evidence" value="ECO:0007669"/>
    <property type="project" value="InterPro"/>
</dbReference>
<evidence type="ECO:0000313" key="7">
    <source>
        <dbReference type="EMBL" id="KAF7258864.1"/>
    </source>
</evidence>
<dbReference type="GO" id="GO:0019478">
    <property type="term" value="P:D-amino acid catabolic process"/>
    <property type="evidence" value="ECO:0007669"/>
    <property type="project" value="TreeGrafter"/>
</dbReference>
<comment type="cofactor">
    <cofactor evidence="1">
        <name>FAD</name>
        <dbReference type="ChEBI" id="CHEBI:57692"/>
    </cofactor>
</comment>
<sequence>MVKFGVLGAGIVGLSTAEALQDAYRDAEILILSPEKMTELPSYGAAGGFRPDPHWMPGITCCLETETCMKCPFRRWCERSKSHFWSLAASQLSELAGVFFQPMIDVSSVNPSLPPFAATLCGSSKSVENDELESLGFPNTIKMGYSYITCMIEGRYHMPYLLKKLQDGYASVIGERHMQSLSEVYKWALGNNIDVVINSTGLGSSIICGDREVIPVRGQLVRVTAPWMKFGIYGPNSTYVFVGRDNVILGGIRDPLPCILDRPLHPKMSEVSQDISKDILQRVKNLWHGPLSTAPVVEQWAGFRPQRSIVRLELNWLGCDGASRKIPIIHNYGHGSMGIALSRGTALDAVYLVEHGLKAGVGAEAQTLLPPGMDKLLSG</sequence>
<dbReference type="InterPro" id="IPR006076">
    <property type="entry name" value="FAD-dep_OxRdtase"/>
</dbReference>
<proteinExistence type="inferred from homology"/>
<evidence type="ECO:0000256" key="4">
    <source>
        <dbReference type="ARBA" id="ARBA00022827"/>
    </source>
</evidence>
<dbReference type="EMBL" id="JTDE01001492">
    <property type="protein sequence ID" value="KAF7258864.1"/>
    <property type="molecule type" value="Genomic_DNA"/>
</dbReference>
<dbReference type="PANTHER" id="PTHR11530">
    <property type="entry name" value="D-AMINO ACID OXIDASE"/>
    <property type="match status" value="1"/>
</dbReference>
<keyword evidence="3" id="KW-0285">Flavoprotein</keyword>
<dbReference type="Proteomes" id="UP000822476">
    <property type="component" value="Unassembled WGS sequence"/>
</dbReference>
<dbReference type="PANTHER" id="PTHR11530:SF17">
    <property type="entry name" value="RE49860P"/>
    <property type="match status" value="1"/>
</dbReference>
<reference evidence="7" key="1">
    <citation type="submission" date="2019-07" db="EMBL/GenBank/DDBJ databases">
        <title>Annotation for the trematode Paragonimus miyazaki's.</title>
        <authorList>
            <person name="Choi Y.-J."/>
        </authorList>
    </citation>
    <scope>NUCLEOTIDE SEQUENCE</scope>
    <source>
        <strain evidence="7">Japan</strain>
    </source>
</reference>
<dbReference type="Gene3D" id="3.30.9.10">
    <property type="entry name" value="D-Amino Acid Oxidase, subunit A, domain 2"/>
    <property type="match status" value="1"/>
</dbReference>
<name>A0A8S9YWA4_9TREM</name>
<evidence type="ECO:0000259" key="6">
    <source>
        <dbReference type="Pfam" id="PF01266"/>
    </source>
</evidence>
<evidence type="ECO:0000313" key="8">
    <source>
        <dbReference type="Proteomes" id="UP000822476"/>
    </source>
</evidence>
<evidence type="ECO:0000256" key="2">
    <source>
        <dbReference type="ARBA" id="ARBA00006730"/>
    </source>
</evidence>
<comment type="similarity">
    <text evidence="2">Belongs to the DAMOX/DASOX family.</text>
</comment>
<dbReference type="GO" id="GO:0005737">
    <property type="term" value="C:cytoplasm"/>
    <property type="evidence" value="ECO:0007669"/>
    <property type="project" value="TreeGrafter"/>
</dbReference>
<protein>
    <recommendedName>
        <fullName evidence="6">FAD dependent oxidoreductase domain-containing protein</fullName>
    </recommendedName>
</protein>
<gene>
    <name evidence="7" type="ORF">EG68_03928</name>
</gene>